<dbReference type="RefSeq" id="WP_208849706.1">
    <property type="nucleotide sequence ID" value="NZ_JAGGDJ010000025.1"/>
</dbReference>
<evidence type="ECO:0000313" key="3">
    <source>
        <dbReference type="Proteomes" id="UP000670947"/>
    </source>
</evidence>
<gene>
    <name evidence="2" type="ORF">I8J29_22465</name>
</gene>
<name>A0ABS3WF72_9BACL</name>
<feature type="domain" description="SGNH hydrolase-type esterase" evidence="1">
    <location>
        <begin position="366"/>
        <end position="497"/>
    </location>
</feature>
<dbReference type="Proteomes" id="UP000670947">
    <property type="component" value="Unassembled WGS sequence"/>
</dbReference>
<comment type="caution">
    <text evidence="2">The sequence shown here is derived from an EMBL/GenBank/DDBJ whole genome shotgun (WGS) entry which is preliminary data.</text>
</comment>
<dbReference type="Gene3D" id="3.40.50.1110">
    <property type="entry name" value="SGNH hydrolase"/>
    <property type="match status" value="1"/>
</dbReference>
<dbReference type="InterPro" id="IPR036514">
    <property type="entry name" value="SGNH_hydro_sf"/>
</dbReference>
<dbReference type="Pfam" id="PF13472">
    <property type="entry name" value="Lipase_GDSL_2"/>
    <property type="match status" value="1"/>
</dbReference>
<organism evidence="2 3">
    <name type="scientific">Paenibacillus artemisiicola</name>
    <dbReference type="NCBI Taxonomy" id="1172618"/>
    <lineage>
        <taxon>Bacteria</taxon>
        <taxon>Bacillati</taxon>
        <taxon>Bacillota</taxon>
        <taxon>Bacilli</taxon>
        <taxon>Bacillales</taxon>
        <taxon>Paenibacillaceae</taxon>
        <taxon>Paenibacillus</taxon>
    </lineage>
</organism>
<dbReference type="EMBL" id="JAGGDJ010000025">
    <property type="protein sequence ID" value="MBO7746971.1"/>
    <property type="molecule type" value="Genomic_DNA"/>
</dbReference>
<evidence type="ECO:0000259" key="1">
    <source>
        <dbReference type="Pfam" id="PF13472"/>
    </source>
</evidence>
<keyword evidence="3" id="KW-1185">Reference proteome</keyword>
<evidence type="ECO:0000313" key="2">
    <source>
        <dbReference type="EMBL" id="MBO7746971.1"/>
    </source>
</evidence>
<reference evidence="2 3" key="1">
    <citation type="submission" date="2021-03" db="EMBL/GenBank/DDBJ databases">
        <title>Paenibacillus artemisicola MWE-103 whole genome sequence.</title>
        <authorList>
            <person name="Ham Y.J."/>
        </authorList>
    </citation>
    <scope>NUCLEOTIDE SEQUENCE [LARGE SCALE GENOMIC DNA]</scope>
    <source>
        <strain evidence="2 3">MWE-103</strain>
    </source>
</reference>
<accession>A0ABS3WF72</accession>
<dbReference type="SUPFAM" id="SSF52266">
    <property type="entry name" value="SGNH hydrolase"/>
    <property type="match status" value="1"/>
</dbReference>
<sequence length="550" mass="60405">MTTETFENGEAGRVACDPRSPWQVRVLPGDVRLADGRIVRFDEERTLAIRPGGRRAYRSQRYIITGEGRQSPCFWNGEDIRGSGGMPYQRMVPGTLGVFDETRSVRYEPDADYVYDYYWGTVKRHPEGRIRPNEPLLLDYDVWLCRYDAIVLRADGGLEVAEGEEEAPESRELLLPDPPAVEDGIVLAHVFTGWGEASLHDGAVEVSQAEGDPAGALPAVTGRYLDATPRAYWVEVVSLTPEDGTLGISVAAEGIDYGLDVPLTEATLRWSAPITVDRGASVPLAIPSAYGHAVDWGLSIGFNDLPLDAALVGTRFRIAARPHSVLNLAAPSAAPSVEEAIPVLNREALDPFRRKLAEGRPARVAFFGESTTRSGHWPYRLMRALRDARPGAPLYSSNVAVGGESSIRGARRYEQDVRGTAPDLVVLEYMLNDSGAGTGRAEPAIRDILTRLRRDGIPCLIVTNNGMNPLFCGSMRAVEASHALYRRMAEEFGCAFVGGFLYFERLHEFGEYFLTALKGNMVNHPYGNVDPDWGRFDEALGRAVIRAVLP</sequence>
<protein>
    <recommendedName>
        <fullName evidence="1">SGNH hydrolase-type esterase domain-containing protein</fullName>
    </recommendedName>
</protein>
<proteinExistence type="predicted"/>
<dbReference type="InterPro" id="IPR013830">
    <property type="entry name" value="SGNH_hydro"/>
</dbReference>